<reference evidence="3" key="2">
    <citation type="submission" date="2002-09" db="EMBL/GenBank/DDBJ databases">
        <title>Oryza sativa nipponbare(GA3) genomic DNA, chromosome 8, PAC clone:P0470H09.</title>
        <authorList>
            <person name="Sasaki T."/>
            <person name="Matsumoto T."/>
            <person name="Katayose Y."/>
        </authorList>
    </citation>
    <scope>NUCLEOTIDE SEQUENCE</scope>
</reference>
<name>Q69MR0_ORYSJ</name>
<feature type="chain" id="PRO_5010141474" description="Secreted protein" evidence="1">
    <location>
        <begin position="20"/>
        <end position="83"/>
    </location>
</feature>
<reference evidence="2" key="1">
    <citation type="submission" date="2002-07" db="EMBL/GenBank/DDBJ databases">
        <title>Oryza sativa nipponbare(GA3) genomic DNA, chromosome 8, PAC clone:P0571B09.</title>
        <authorList>
            <person name="Sasaki T."/>
            <person name="Matsumoto T."/>
            <person name="Katayose Y."/>
        </authorList>
    </citation>
    <scope>NUCLEOTIDE SEQUENCE</scope>
</reference>
<dbReference type="Proteomes" id="UP000000763">
    <property type="component" value="Chromosome 8"/>
</dbReference>
<organism evidence="3 4">
    <name type="scientific">Oryza sativa subsp. japonica</name>
    <name type="common">Rice</name>
    <dbReference type="NCBI Taxonomy" id="39947"/>
    <lineage>
        <taxon>Eukaryota</taxon>
        <taxon>Viridiplantae</taxon>
        <taxon>Streptophyta</taxon>
        <taxon>Embryophyta</taxon>
        <taxon>Tracheophyta</taxon>
        <taxon>Spermatophyta</taxon>
        <taxon>Magnoliopsida</taxon>
        <taxon>Liliopsida</taxon>
        <taxon>Poales</taxon>
        <taxon>Poaceae</taxon>
        <taxon>BOP clade</taxon>
        <taxon>Oryzoideae</taxon>
        <taxon>Oryzeae</taxon>
        <taxon>Oryzinae</taxon>
        <taxon>Oryza</taxon>
        <taxon>Oryza sativa</taxon>
    </lineage>
</organism>
<evidence type="ECO:0008006" key="5">
    <source>
        <dbReference type="Google" id="ProtNLM"/>
    </source>
</evidence>
<dbReference type="EMBL" id="AP005526">
    <property type="protein sequence ID" value="BAD33547.1"/>
    <property type="molecule type" value="Genomic_DNA"/>
</dbReference>
<dbReference type="EMBL" id="AP005741">
    <property type="protein sequence ID" value="BAD33855.1"/>
    <property type="molecule type" value="Genomic_DNA"/>
</dbReference>
<proteinExistence type="predicted"/>
<dbReference type="AlphaFoldDB" id="Q69MR0"/>
<evidence type="ECO:0000313" key="3">
    <source>
        <dbReference type="EMBL" id="BAD33855.1"/>
    </source>
</evidence>
<evidence type="ECO:0000256" key="1">
    <source>
        <dbReference type="SAM" id="SignalP"/>
    </source>
</evidence>
<accession>Q69MR0</accession>
<reference evidence="4" key="3">
    <citation type="journal article" date="2005" name="Nature">
        <title>The map-based sequence of the rice genome.</title>
        <authorList>
            <consortium name="International rice genome sequencing project (IRGSP)"/>
            <person name="Matsumoto T."/>
            <person name="Wu J."/>
            <person name="Kanamori H."/>
            <person name="Katayose Y."/>
            <person name="Fujisawa M."/>
            <person name="Namiki N."/>
            <person name="Mizuno H."/>
            <person name="Yamamoto K."/>
            <person name="Antonio B.A."/>
            <person name="Baba T."/>
            <person name="Sakata K."/>
            <person name="Nagamura Y."/>
            <person name="Aoki H."/>
            <person name="Arikawa K."/>
            <person name="Arita K."/>
            <person name="Bito T."/>
            <person name="Chiden Y."/>
            <person name="Fujitsuka N."/>
            <person name="Fukunaka R."/>
            <person name="Hamada M."/>
            <person name="Harada C."/>
            <person name="Hayashi A."/>
            <person name="Hijishita S."/>
            <person name="Honda M."/>
            <person name="Hosokawa S."/>
            <person name="Ichikawa Y."/>
            <person name="Idonuma A."/>
            <person name="Iijima M."/>
            <person name="Ikeda M."/>
            <person name="Ikeno M."/>
            <person name="Ito K."/>
            <person name="Ito S."/>
            <person name="Ito T."/>
            <person name="Ito Y."/>
            <person name="Ito Y."/>
            <person name="Iwabuchi A."/>
            <person name="Kamiya K."/>
            <person name="Karasawa W."/>
            <person name="Kurita K."/>
            <person name="Katagiri S."/>
            <person name="Kikuta A."/>
            <person name="Kobayashi H."/>
            <person name="Kobayashi N."/>
            <person name="Machita K."/>
            <person name="Maehara T."/>
            <person name="Masukawa M."/>
            <person name="Mizubayashi T."/>
            <person name="Mukai Y."/>
            <person name="Nagasaki H."/>
            <person name="Nagata Y."/>
            <person name="Naito S."/>
            <person name="Nakashima M."/>
            <person name="Nakama Y."/>
            <person name="Nakamichi Y."/>
            <person name="Nakamura M."/>
            <person name="Meguro A."/>
            <person name="Negishi M."/>
            <person name="Ohta I."/>
            <person name="Ohta T."/>
            <person name="Okamoto M."/>
            <person name="Ono N."/>
            <person name="Saji S."/>
            <person name="Sakaguchi M."/>
            <person name="Sakai K."/>
            <person name="Shibata M."/>
            <person name="Shimokawa T."/>
            <person name="Song J."/>
            <person name="Takazaki Y."/>
            <person name="Terasawa K."/>
            <person name="Tsugane M."/>
            <person name="Tsuji K."/>
            <person name="Ueda S."/>
            <person name="Waki K."/>
            <person name="Yamagata H."/>
            <person name="Yamamoto M."/>
            <person name="Yamamoto S."/>
            <person name="Yamane H."/>
            <person name="Yoshiki S."/>
            <person name="Yoshihara R."/>
            <person name="Yukawa K."/>
            <person name="Zhong H."/>
            <person name="Yano M."/>
            <person name="Yuan Q."/>
            <person name="Ouyang S."/>
            <person name="Liu J."/>
            <person name="Jones K.M."/>
            <person name="Gansberger K."/>
            <person name="Moffat K."/>
            <person name="Hill J."/>
            <person name="Bera J."/>
            <person name="Fadrosh D."/>
            <person name="Jin S."/>
            <person name="Johri S."/>
            <person name="Kim M."/>
            <person name="Overton L."/>
            <person name="Reardon M."/>
            <person name="Tsitrin T."/>
            <person name="Vuong H."/>
            <person name="Weaver B."/>
            <person name="Ciecko A."/>
            <person name="Tallon L."/>
            <person name="Jackson J."/>
            <person name="Pai G."/>
            <person name="Aken S.V."/>
            <person name="Utterback T."/>
            <person name="Reidmuller S."/>
            <person name="Feldblyum T."/>
            <person name="Hsiao J."/>
            <person name="Zismann V."/>
            <person name="Iobst S."/>
            <person name="de Vazeille A.R."/>
            <person name="Buell C.R."/>
            <person name="Ying K."/>
            <person name="Li Y."/>
            <person name="Lu T."/>
            <person name="Huang Y."/>
            <person name="Zhao Q."/>
            <person name="Feng Q."/>
            <person name="Zhang L."/>
            <person name="Zhu J."/>
            <person name="Weng Q."/>
            <person name="Mu J."/>
            <person name="Lu Y."/>
            <person name="Fan D."/>
            <person name="Liu Y."/>
            <person name="Guan J."/>
            <person name="Zhang Y."/>
            <person name="Yu S."/>
            <person name="Liu X."/>
            <person name="Zhang Y."/>
            <person name="Hong G."/>
            <person name="Han B."/>
            <person name="Choisne N."/>
            <person name="Demange N."/>
            <person name="Orjeda G."/>
            <person name="Samain S."/>
            <person name="Cattolico L."/>
            <person name="Pelletier E."/>
            <person name="Couloux A."/>
            <person name="Segurens B."/>
            <person name="Wincker P."/>
            <person name="D'Hont A."/>
            <person name="Scarpelli C."/>
            <person name="Weissenbach J."/>
            <person name="Salanoubat M."/>
            <person name="Quetier F."/>
            <person name="Yu Y."/>
            <person name="Kim H.R."/>
            <person name="Rambo T."/>
            <person name="Currie J."/>
            <person name="Collura K."/>
            <person name="Luo M."/>
            <person name="Yang T."/>
            <person name="Ammiraju J.S.S."/>
            <person name="Engler F."/>
            <person name="Soderlund C."/>
            <person name="Wing R.A."/>
            <person name="Palmer L.E."/>
            <person name="de la Bastide M."/>
            <person name="Spiegel L."/>
            <person name="Nascimento L."/>
            <person name="Zutavern T."/>
            <person name="O'Shaughnessy A."/>
            <person name="Dike S."/>
            <person name="Dedhia N."/>
            <person name="Preston R."/>
            <person name="Balija V."/>
            <person name="McCombie W.R."/>
            <person name="Chow T."/>
            <person name="Chen H."/>
            <person name="Chung M."/>
            <person name="Chen C."/>
            <person name="Shaw J."/>
            <person name="Wu H."/>
            <person name="Hsiao K."/>
            <person name="Chao Y."/>
            <person name="Chu M."/>
            <person name="Cheng C."/>
            <person name="Hour A."/>
            <person name="Lee P."/>
            <person name="Lin S."/>
            <person name="Lin Y."/>
            <person name="Liou J."/>
            <person name="Liu S."/>
            <person name="Hsing Y."/>
            <person name="Raghuvanshi S."/>
            <person name="Mohanty A."/>
            <person name="Bharti A.K."/>
            <person name="Gaur A."/>
            <person name="Gupta V."/>
            <person name="Kumar D."/>
            <person name="Ravi V."/>
            <person name="Vij S."/>
            <person name="Kapur A."/>
            <person name="Khurana P."/>
            <person name="Khurana P."/>
            <person name="Khurana J.P."/>
            <person name="Tyagi A.K."/>
            <person name="Gaikwad K."/>
            <person name="Singh A."/>
            <person name="Dalal V."/>
            <person name="Srivastava S."/>
            <person name="Dixit A."/>
            <person name="Pal A.K."/>
            <person name="Ghazi I.A."/>
            <person name="Yadav M."/>
            <person name="Pandit A."/>
            <person name="Bhargava A."/>
            <person name="Sureshbabu K."/>
            <person name="Batra K."/>
            <person name="Sharma T.R."/>
            <person name="Mohapatra T."/>
            <person name="Singh N.K."/>
            <person name="Messing J."/>
            <person name="Nelson A.B."/>
            <person name="Fuks G."/>
            <person name="Kavchok S."/>
            <person name="Keizer G."/>
            <person name="Linton E."/>
            <person name="Llaca V."/>
            <person name="Song R."/>
            <person name="Tanyolac B."/>
            <person name="Young S."/>
            <person name="Ho-Il K."/>
            <person name="Hahn J.H."/>
            <person name="Sangsakoo G."/>
            <person name="Vanavichit A."/>
            <person name="de Mattos Luiz.A.T."/>
            <person name="Zimmer P.D."/>
            <person name="Malone G."/>
            <person name="Dellagostin O."/>
            <person name="de Oliveira A.C."/>
            <person name="Bevan M."/>
            <person name="Bancroft I."/>
            <person name="Minx P."/>
            <person name="Cordum H."/>
            <person name="Wilson R."/>
            <person name="Cheng Z."/>
            <person name="Jin W."/>
            <person name="Jiang J."/>
            <person name="Leong S.A."/>
            <person name="Iwama H."/>
            <person name="Gojobori T."/>
            <person name="Itoh T."/>
            <person name="Niimura Y."/>
            <person name="Fujii Y."/>
            <person name="Habara T."/>
            <person name="Sakai H."/>
            <person name="Sato Y."/>
            <person name="Wilson G."/>
            <person name="Kumar K."/>
            <person name="McCouch S."/>
            <person name="Juretic N."/>
            <person name="Hoen D."/>
            <person name="Wright S."/>
            <person name="Bruskiewich R."/>
            <person name="Bureau T."/>
            <person name="Miyao A."/>
            <person name="Hirochika H."/>
            <person name="Nishikawa T."/>
            <person name="Kadowaki K."/>
            <person name="Sugiura M."/>
            <person name="Burr B."/>
            <person name="Sasaki T."/>
        </authorList>
    </citation>
    <scope>NUCLEOTIDE SEQUENCE [LARGE SCALE GENOMIC DNA]</scope>
    <source>
        <strain evidence="4">cv. Nipponbare</strain>
    </source>
</reference>
<gene>
    <name evidence="2" type="primary">P0571B09.143</name>
    <name evidence="3" type="ORF">P0470H09.1</name>
</gene>
<sequence>MHGRLCFLCIALLTQVAWTGDCRELLAQQPEAAPEMNGPTSTTICCSGIASAKGSSCAHSCMQCPFLRQLLATMAAICLRFHP</sequence>
<protein>
    <recommendedName>
        <fullName evidence="5">Secreted protein</fullName>
    </recommendedName>
</protein>
<reference evidence="4" key="4">
    <citation type="journal article" date="2008" name="Nucleic Acids Res.">
        <title>The rice annotation project database (RAP-DB): 2008 update.</title>
        <authorList>
            <consortium name="The rice annotation project (RAP)"/>
        </authorList>
    </citation>
    <scope>GENOME REANNOTATION</scope>
    <source>
        <strain evidence="4">cv. Nipponbare</strain>
    </source>
</reference>
<feature type="signal peptide" evidence="1">
    <location>
        <begin position="1"/>
        <end position="19"/>
    </location>
</feature>
<evidence type="ECO:0000313" key="2">
    <source>
        <dbReference type="EMBL" id="BAD33547.1"/>
    </source>
</evidence>
<evidence type="ECO:0000313" key="4">
    <source>
        <dbReference type="Proteomes" id="UP000000763"/>
    </source>
</evidence>
<keyword evidence="1" id="KW-0732">Signal</keyword>